<reference evidence="1" key="2">
    <citation type="submission" date="2021-08" db="EMBL/GenBank/DDBJ databases">
        <authorList>
            <person name="Dalcin Martins P."/>
        </authorList>
    </citation>
    <scope>NUCLEOTIDE SEQUENCE</scope>
    <source>
        <strain evidence="1">MAG_39</strain>
    </source>
</reference>
<dbReference type="Proteomes" id="UP000705867">
    <property type="component" value="Unassembled WGS sequence"/>
</dbReference>
<evidence type="ECO:0000313" key="1">
    <source>
        <dbReference type="EMBL" id="MBZ0155663.1"/>
    </source>
</evidence>
<protein>
    <submittedName>
        <fullName evidence="1">Uncharacterized protein</fullName>
    </submittedName>
</protein>
<comment type="caution">
    <text evidence="1">The sequence shown here is derived from an EMBL/GenBank/DDBJ whole genome shotgun (WGS) entry which is preliminary data.</text>
</comment>
<sequence>MKRFAILFILLFTWVLAGYVSASGELAALSRGEASGVFSEVKDGNSPSPDSADIVLKRSIKTHLGGYYPFESKQLPHGKREYPFVINGDGQAVTWNVEGAGDSVVHDERSEL</sequence>
<gene>
    <name evidence="1" type="ORF">K8I29_05535</name>
</gene>
<organism evidence="1 2">
    <name type="scientific">Candidatus Nitrobium versatile</name>
    <dbReference type="NCBI Taxonomy" id="2884831"/>
    <lineage>
        <taxon>Bacteria</taxon>
        <taxon>Pseudomonadati</taxon>
        <taxon>Nitrospirota</taxon>
        <taxon>Nitrospiria</taxon>
        <taxon>Nitrospirales</taxon>
        <taxon>Nitrospiraceae</taxon>
        <taxon>Candidatus Nitrobium</taxon>
    </lineage>
</organism>
<dbReference type="EMBL" id="JAIOIV010000040">
    <property type="protein sequence ID" value="MBZ0155663.1"/>
    <property type="molecule type" value="Genomic_DNA"/>
</dbReference>
<dbReference type="AlphaFoldDB" id="A0A953J4W8"/>
<proteinExistence type="predicted"/>
<accession>A0A953J4W8</accession>
<name>A0A953J4W8_9BACT</name>
<evidence type="ECO:0000313" key="2">
    <source>
        <dbReference type="Proteomes" id="UP000705867"/>
    </source>
</evidence>
<reference evidence="1" key="1">
    <citation type="journal article" date="2021" name="bioRxiv">
        <title>Unraveling nitrogen, sulfur and carbon metabolic pathways and microbial community transcriptional responses to substrate deprivation and toxicity stresses in a bioreactor mimicking anoxic brackish coastal sediment conditions.</title>
        <authorList>
            <person name="Martins P.D."/>
            <person name="Echeveste M.J."/>
            <person name="Arshad A."/>
            <person name="Kurth J."/>
            <person name="Ouboter H."/>
            <person name="Jetten M.S.M."/>
            <person name="Welte C.U."/>
        </authorList>
    </citation>
    <scope>NUCLEOTIDE SEQUENCE</scope>
    <source>
        <strain evidence="1">MAG_39</strain>
    </source>
</reference>